<name>A0AAD7NBA6_9AGAR</name>
<gene>
    <name evidence="2" type="ORF">B0H16DRAFT_1723479</name>
</gene>
<accession>A0AAD7NBA6</accession>
<dbReference type="Proteomes" id="UP001215598">
    <property type="component" value="Unassembled WGS sequence"/>
</dbReference>
<dbReference type="EMBL" id="JARKIB010000058">
    <property type="protein sequence ID" value="KAJ7752544.1"/>
    <property type="molecule type" value="Genomic_DNA"/>
</dbReference>
<sequence length="571" mass="64262">MSKNRKFRAWPNCWLINETHIQQLMQTADAGLLSRIEELLQSCGSGLLPEDARKRREITCYKALWAIASIQTPSSTLLPLDFSQFTDYFGWQASDRGIDHYRHSVILLMKWSTFCHTKTLLAAVVNKLSADVSLGRAPNLESFKPFLERHHWQDICFPPFISQRLLQYYNGDTATFGTLDLVADVVQAFKTFSKQTPYNLFFIYCVWAVTQETLPYRFSETEEIIFPGNNCPAAFATYAVGLEYALAAITLPPLDSPKWNEPATQCFNIVMCRLCAFWCPEDSDPRPIPRSLTRYCAARKIHFVVHDCLRSSGIIPRLLRAIPVTLSSASGSPSWGPEDALDDVLVTLWHVTCSGYGYRLFYTAERCQPILDAISTAPVTPMIFSTITMLEMALLTRANELASPRNSMLSPEAELPPSTGDGPTELKDHSNINPGITLLTEFLEGWTSNFTPYEPAVTMRYIALSISIPYSKVDGAQQLRFATSIHRVLTAHTDDPQSLEVLNALMISPIFTTYEGAYGFHPWLDNPTACSQIKGILSDRLRRPRSTLAPELSAYFARLIRGLESRHPTED</sequence>
<feature type="region of interest" description="Disordered" evidence="1">
    <location>
        <begin position="405"/>
        <end position="426"/>
    </location>
</feature>
<protein>
    <submittedName>
        <fullName evidence="2">Uncharacterized protein</fullName>
    </submittedName>
</protein>
<proteinExistence type="predicted"/>
<keyword evidence="3" id="KW-1185">Reference proteome</keyword>
<evidence type="ECO:0000256" key="1">
    <source>
        <dbReference type="SAM" id="MobiDB-lite"/>
    </source>
</evidence>
<comment type="caution">
    <text evidence="2">The sequence shown here is derived from an EMBL/GenBank/DDBJ whole genome shotgun (WGS) entry which is preliminary data.</text>
</comment>
<reference evidence="2" key="1">
    <citation type="submission" date="2023-03" db="EMBL/GenBank/DDBJ databases">
        <title>Massive genome expansion in bonnet fungi (Mycena s.s.) driven by repeated elements and novel gene families across ecological guilds.</title>
        <authorList>
            <consortium name="Lawrence Berkeley National Laboratory"/>
            <person name="Harder C.B."/>
            <person name="Miyauchi S."/>
            <person name="Viragh M."/>
            <person name="Kuo A."/>
            <person name="Thoen E."/>
            <person name="Andreopoulos B."/>
            <person name="Lu D."/>
            <person name="Skrede I."/>
            <person name="Drula E."/>
            <person name="Henrissat B."/>
            <person name="Morin E."/>
            <person name="Kohler A."/>
            <person name="Barry K."/>
            <person name="LaButti K."/>
            <person name="Morin E."/>
            <person name="Salamov A."/>
            <person name="Lipzen A."/>
            <person name="Mereny Z."/>
            <person name="Hegedus B."/>
            <person name="Baldrian P."/>
            <person name="Stursova M."/>
            <person name="Weitz H."/>
            <person name="Taylor A."/>
            <person name="Grigoriev I.V."/>
            <person name="Nagy L.G."/>
            <person name="Martin F."/>
            <person name="Kauserud H."/>
        </authorList>
    </citation>
    <scope>NUCLEOTIDE SEQUENCE</scope>
    <source>
        <strain evidence="2">CBHHK182m</strain>
    </source>
</reference>
<evidence type="ECO:0000313" key="3">
    <source>
        <dbReference type="Proteomes" id="UP001215598"/>
    </source>
</evidence>
<evidence type="ECO:0000313" key="2">
    <source>
        <dbReference type="EMBL" id="KAJ7752544.1"/>
    </source>
</evidence>
<dbReference type="AlphaFoldDB" id="A0AAD7NBA6"/>
<organism evidence="2 3">
    <name type="scientific">Mycena metata</name>
    <dbReference type="NCBI Taxonomy" id="1033252"/>
    <lineage>
        <taxon>Eukaryota</taxon>
        <taxon>Fungi</taxon>
        <taxon>Dikarya</taxon>
        <taxon>Basidiomycota</taxon>
        <taxon>Agaricomycotina</taxon>
        <taxon>Agaricomycetes</taxon>
        <taxon>Agaricomycetidae</taxon>
        <taxon>Agaricales</taxon>
        <taxon>Marasmiineae</taxon>
        <taxon>Mycenaceae</taxon>
        <taxon>Mycena</taxon>
    </lineage>
</organism>